<comment type="pathway">
    <text evidence="2">Glycerolipid metabolism; triacylglycerol biosynthesis.</text>
</comment>
<comment type="subcellular location">
    <subcellularLocation>
        <location evidence="1 14">Endoplasmic reticulum membrane</location>
        <topology evidence="1 14">Multi-pass membrane protein</topology>
    </subcellularLocation>
</comment>
<comment type="similarity">
    <text evidence="4 14">Belongs to the diacylglycerol acyltransferase family.</text>
</comment>
<protein>
    <recommendedName>
        <fullName evidence="14">Acyltransferase</fullName>
        <ecNumber evidence="14">2.3.1.-</ecNumber>
    </recommendedName>
</protein>
<sequence length="319" mass="36863">MMYCKRVVEYLVVNILITIFLFSPILTFASIVTPIVLLCVFKCYWYLFIVFGVCVLYGFWLLLDRRTASKGGRWSNRLRRLCLWKHFAHYFPLKLVKTEDLDPNRNYIFAYHPHGAFSLSAFGNFATDATHFSHLFPNIHPHLMLLKLQFLFPFTRDLFLALGACCVSKNSCEYLLSGECNHGNALVIVLGGVPEMHVTRNDTMIFYIKRRRGFVRLALQYGASIVPVISFGENELYERRTCFNMISNGIPYGRLLIGHMPIRHSVVTVVGKPIHVNQNVNPTSANIDELHHRYIQEIEQLYEDNKHKHGLGHVNLEII</sequence>
<evidence type="ECO:0000256" key="14">
    <source>
        <dbReference type="RuleBase" id="RU367023"/>
    </source>
</evidence>
<dbReference type="SUPFAM" id="SSF69593">
    <property type="entry name" value="Glycerol-3-phosphate (1)-acyltransferase"/>
    <property type="match status" value="1"/>
</dbReference>
<evidence type="ECO:0000256" key="9">
    <source>
        <dbReference type="ARBA" id="ARBA00022824"/>
    </source>
</evidence>
<keyword evidence="13" id="KW-0012">Acyltransferase</keyword>
<dbReference type="GO" id="GO:0019432">
    <property type="term" value="P:triglyceride biosynthetic process"/>
    <property type="evidence" value="ECO:0007669"/>
    <property type="project" value="TreeGrafter"/>
</dbReference>
<dbReference type="CDD" id="cd07987">
    <property type="entry name" value="LPLAT_MGAT-like"/>
    <property type="match status" value="1"/>
</dbReference>
<keyword evidence="10 14" id="KW-1133">Transmembrane helix</keyword>
<dbReference type="EMBL" id="CAJNOR010002047">
    <property type="protein sequence ID" value="CAF1239661.1"/>
    <property type="molecule type" value="Genomic_DNA"/>
</dbReference>
<feature type="transmembrane region" description="Helical" evidence="14">
    <location>
        <begin position="12"/>
        <end position="38"/>
    </location>
</feature>
<dbReference type="GO" id="GO:0005789">
    <property type="term" value="C:endoplasmic reticulum membrane"/>
    <property type="evidence" value="ECO:0007669"/>
    <property type="project" value="UniProtKB-SubCell"/>
</dbReference>
<proteinExistence type="inferred from homology"/>
<organism evidence="15 16">
    <name type="scientific">Adineta ricciae</name>
    <name type="common">Rotifer</name>
    <dbReference type="NCBI Taxonomy" id="249248"/>
    <lineage>
        <taxon>Eukaryota</taxon>
        <taxon>Metazoa</taxon>
        <taxon>Spiralia</taxon>
        <taxon>Gnathifera</taxon>
        <taxon>Rotifera</taxon>
        <taxon>Eurotatoria</taxon>
        <taxon>Bdelloidea</taxon>
        <taxon>Adinetida</taxon>
        <taxon>Adinetidae</taxon>
        <taxon>Adineta</taxon>
    </lineage>
</organism>
<evidence type="ECO:0000313" key="15">
    <source>
        <dbReference type="EMBL" id="CAF1239661.1"/>
    </source>
</evidence>
<dbReference type="PANTHER" id="PTHR12317:SF0">
    <property type="entry name" value="ACYLTRANSFERASE"/>
    <property type="match status" value="1"/>
</dbReference>
<dbReference type="InterPro" id="IPR007130">
    <property type="entry name" value="DAGAT"/>
</dbReference>
<keyword evidence="5" id="KW-0444">Lipid biosynthesis</keyword>
<evidence type="ECO:0000256" key="6">
    <source>
        <dbReference type="ARBA" id="ARBA00022679"/>
    </source>
</evidence>
<keyword evidence="6 14" id="KW-0808">Transferase</keyword>
<evidence type="ECO:0000256" key="1">
    <source>
        <dbReference type="ARBA" id="ARBA00004477"/>
    </source>
</evidence>
<comment type="pathway">
    <text evidence="3">Lipid metabolism.</text>
</comment>
<evidence type="ECO:0000256" key="12">
    <source>
        <dbReference type="ARBA" id="ARBA00023136"/>
    </source>
</evidence>
<dbReference type="GO" id="GO:0004144">
    <property type="term" value="F:diacylglycerol O-acyltransferase activity"/>
    <property type="evidence" value="ECO:0007669"/>
    <property type="project" value="TreeGrafter"/>
</dbReference>
<reference evidence="15" key="1">
    <citation type="submission" date="2021-02" db="EMBL/GenBank/DDBJ databases">
        <authorList>
            <person name="Nowell W R."/>
        </authorList>
    </citation>
    <scope>NUCLEOTIDE SEQUENCE</scope>
</reference>
<evidence type="ECO:0000256" key="4">
    <source>
        <dbReference type="ARBA" id="ARBA00005420"/>
    </source>
</evidence>
<evidence type="ECO:0000256" key="3">
    <source>
        <dbReference type="ARBA" id="ARBA00005189"/>
    </source>
</evidence>
<evidence type="ECO:0000256" key="10">
    <source>
        <dbReference type="ARBA" id="ARBA00022989"/>
    </source>
</evidence>
<accession>A0A814ZA84</accession>
<keyword evidence="7 14" id="KW-0812">Transmembrane</keyword>
<keyword evidence="16" id="KW-1185">Reference proteome</keyword>
<evidence type="ECO:0000256" key="8">
    <source>
        <dbReference type="ARBA" id="ARBA00022798"/>
    </source>
</evidence>
<name>A0A814ZA84_ADIRI</name>
<evidence type="ECO:0000256" key="13">
    <source>
        <dbReference type="ARBA" id="ARBA00023315"/>
    </source>
</evidence>
<evidence type="ECO:0000256" key="2">
    <source>
        <dbReference type="ARBA" id="ARBA00004771"/>
    </source>
</evidence>
<dbReference type="AlphaFoldDB" id="A0A814ZA84"/>
<dbReference type="Pfam" id="PF03982">
    <property type="entry name" value="DAGAT"/>
    <property type="match status" value="1"/>
</dbReference>
<evidence type="ECO:0000256" key="11">
    <source>
        <dbReference type="ARBA" id="ARBA00023098"/>
    </source>
</evidence>
<keyword evidence="8" id="KW-0319">Glycerol metabolism</keyword>
<dbReference type="Proteomes" id="UP000663828">
    <property type="component" value="Unassembled WGS sequence"/>
</dbReference>
<dbReference type="PANTHER" id="PTHR12317">
    <property type="entry name" value="DIACYLGLYCEROL O-ACYLTRANSFERASE"/>
    <property type="match status" value="1"/>
</dbReference>
<keyword evidence="12 14" id="KW-0472">Membrane</keyword>
<dbReference type="EC" id="2.3.1.-" evidence="14"/>
<evidence type="ECO:0000256" key="7">
    <source>
        <dbReference type="ARBA" id="ARBA00022692"/>
    </source>
</evidence>
<dbReference type="GO" id="GO:0006071">
    <property type="term" value="P:glycerol metabolic process"/>
    <property type="evidence" value="ECO:0007669"/>
    <property type="project" value="UniProtKB-KW"/>
</dbReference>
<evidence type="ECO:0000313" key="16">
    <source>
        <dbReference type="Proteomes" id="UP000663828"/>
    </source>
</evidence>
<comment type="caution">
    <text evidence="15">The sequence shown here is derived from an EMBL/GenBank/DDBJ whole genome shotgun (WGS) entry which is preliminary data.</text>
</comment>
<keyword evidence="11" id="KW-0443">Lipid metabolism</keyword>
<keyword evidence="9 14" id="KW-0256">Endoplasmic reticulum</keyword>
<gene>
    <name evidence="15" type="ORF">XAT740_LOCUS25669</name>
</gene>
<feature type="transmembrane region" description="Helical" evidence="14">
    <location>
        <begin position="44"/>
        <end position="63"/>
    </location>
</feature>
<evidence type="ECO:0000256" key="5">
    <source>
        <dbReference type="ARBA" id="ARBA00022516"/>
    </source>
</evidence>